<comment type="caution">
    <text evidence="3">The sequence shown here is derived from an EMBL/GenBank/DDBJ whole genome shotgun (WGS) entry which is preliminary data.</text>
</comment>
<keyword evidence="2" id="KW-1133">Transmembrane helix</keyword>
<reference evidence="3 4" key="1">
    <citation type="submission" date="2016-06" db="EMBL/GenBank/DDBJ databases">
        <title>Domibacillus iocasae genome sequencing.</title>
        <authorList>
            <person name="Verma A."/>
            <person name="Pal Y."/>
            <person name="Ojha A.K."/>
            <person name="Krishnamurthi S."/>
        </authorList>
    </citation>
    <scope>NUCLEOTIDE SEQUENCE [LARGE SCALE GENOMIC DNA]</scope>
    <source>
        <strain evidence="3 4">DSM 29979</strain>
    </source>
</reference>
<dbReference type="AlphaFoldDB" id="A0A1E7DNC2"/>
<dbReference type="SUPFAM" id="SSF55781">
    <property type="entry name" value="GAF domain-like"/>
    <property type="match status" value="1"/>
</dbReference>
<keyword evidence="4" id="KW-1185">Reference proteome</keyword>
<evidence type="ECO:0008006" key="5">
    <source>
        <dbReference type="Google" id="ProtNLM"/>
    </source>
</evidence>
<evidence type="ECO:0000256" key="1">
    <source>
        <dbReference type="SAM" id="Coils"/>
    </source>
</evidence>
<dbReference type="Gene3D" id="3.30.450.40">
    <property type="match status" value="1"/>
</dbReference>
<keyword evidence="1" id="KW-0175">Coiled coil</keyword>
<feature type="transmembrane region" description="Helical" evidence="2">
    <location>
        <begin position="12"/>
        <end position="29"/>
    </location>
</feature>
<evidence type="ECO:0000313" key="3">
    <source>
        <dbReference type="EMBL" id="OES44563.1"/>
    </source>
</evidence>
<dbReference type="Proteomes" id="UP000095658">
    <property type="component" value="Unassembled WGS sequence"/>
</dbReference>
<accession>A0A1E7DNC2</accession>
<sequence>MIYVQNKTWRTAVEPLAAFLALGILFYFSNGFFHQETVQLLAIAVLVILFSSQYGIYSAIGVFVLSFLYRIMYGIATSEDILLYFVSKEFMYETLFLAFSAVICGLYSTSRQERYKDIVDENTYIKREMGELTATVDQLNETKKVLKERLLENNNHLGTIYSMFKAINHQHPEVVLDRAIEVLKKDLGAKEVAIYSVSGDHSVLRLKVESSETKRRFQKSILDEKPPVIERALSDGIPYFRMEADPQNAPMIAGPVFINDQIQYLIVADRLPFKEVTNHQFELFVWFIRWLGDRLDHAGEWWNDDVRKKTYEGTGIYYPSEMQHVLSIYETREKMFGFPFTYMELSVLTVNVYELQELLSKQLRQICKIDVVGFDRENAKLMIILPNTNAEESKIVLERIKQKIIETKRVEVT</sequence>
<feature type="transmembrane region" description="Helical" evidence="2">
    <location>
        <begin position="41"/>
        <end position="69"/>
    </location>
</feature>
<protein>
    <recommendedName>
        <fullName evidence="5">Nucleoside-diphosphate sugar epimerase</fullName>
    </recommendedName>
</protein>
<dbReference type="RefSeq" id="WP_069939154.1">
    <property type="nucleotide sequence ID" value="NZ_MAMP01000022.1"/>
</dbReference>
<dbReference type="OrthoDB" id="2352976at2"/>
<proteinExistence type="predicted"/>
<name>A0A1E7DNC2_9BACI</name>
<keyword evidence="2" id="KW-0812">Transmembrane</keyword>
<dbReference type="EMBL" id="MAMP01000022">
    <property type="protein sequence ID" value="OES44563.1"/>
    <property type="molecule type" value="Genomic_DNA"/>
</dbReference>
<dbReference type="InterPro" id="IPR029016">
    <property type="entry name" value="GAF-like_dom_sf"/>
</dbReference>
<organism evidence="3 4">
    <name type="scientific">Domibacillus iocasae</name>
    <dbReference type="NCBI Taxonomy" id="1714016"/>
    <lineage>
        <taxon>Bacteria</taxon>
        <taxon>Bacillati</taxon>
        <taxon>Bacillota</taxon>
        <taxon>Bacilli</taxon>
        <taxon>Bacillales</taxon>
        <taxon>Bacillaceae</taxon>
        <taxon>Domibacillus</taxon>
    </lineage>
</organism>
<evidence type="ECO:0000313" key="4">
    <source>
        <dbReference type="Proteomes" id="UP000095658"/>
    </source>
</evidence>
<gene>
    <name evidence="3" type="ORF">BA724_09840</name>
</gene>
<keyword evidence="2" id="KW-0472">Membrane</keyword>
<dbReference type="STRING" id="1714016.BA724_09840"/>
<evidence type="ECO:0000256" key="2">
    <source>
        <dbReference type="SAM" id="Phobius"/>
    </source>
</evidence>
<feature type="coiled-coil region" evidence="1">
    <location>
        <begin position="129"/>
        <end position="156"/>
    </location>
</feature>